<proteinExistence type="predicted"/>
<accession>A0ABD5XRX2</accession>
<organism evidence="1 2">
    <name type="scientific">Halobaculum litoreum</name>
    <dbReference type="NCBI Taxonomy" id="3031998"/>
    <lineage>
        <taxon>Archaea</taxon>
        <taxon>Methanobacteriati</taxon>
        <taxon>Methanobacteriota</taxon>
        <taxon>Stenosarchaea group</taxon>
        <taxon>Halobacteria</taxon>
        <taxon>Halobacteriales</taxon>
        <taxon>Haloferacaceae</taxon>
        <taxon>Halobaculum</taxon>
    </lineage>
</organism>
<evidence type="ECO:0000313" key="1">
    <source>
        <dbReference type="EMBL" id="MFC7137813.1"/>
    </source>
</evidence>
<keyword evidence="2" id="KW-1185">Reference proteome</keyword>
<comment type="caution">
    <text evidence="1">The sequence shown here is derived from an EMBL/GenBank/DDBJ whole genome shotgun (WGS) entry which is preliminary data.</text>
</comment>
<dbReference type="EMBL" id="JBHSZG010000008">
    <property type="protein sequence ID" value="MFC7137813.1"/>
    <property type="molecule type" value="Genomic_DNA"/>
</dbReference>
<gene>
    <name evidence="1" type="ORF">ACFQRB_17955</name>
</gene>
<dbReference type="AlphaFoldDB" id="A0ABD5XRX2"/>
<evidence type="ECO:0000313" key="2">
    <source>
        <dbReference type="Proteomes" id="UP001596368"/>
    </source>
</evidence>
<sequence length="55" mass="6519">MSEAPDVFETHADRWYEPDSRTYAWAVRTADGGRRYFKTEEGAAERLRREYESDS</sequence>
<reference evidence="1 2" key="1">
    <citation type="journal article" date="2019" name="Int. J. Syst. Evol. Microbiol.">
        <title>The Global Catalogue of Microorganisms (GCM) 10K type strain sequencing project: providing services to taxonomists for standard genome sequencing and annotation.</title>
        <authorList>
            <consortium name="The Broad Institute Genomics Platform"/>
            <consortium name="The Broad Institute Genome Sequencing Center for Infectious Disease"/>
            <person name="Wu L."/>
            <person name="Ma J."/>
        </authorList>
    </citation>
    <scope>NUCLEOTIDE SEQUENCE [LARGE SCALE GENOMIC DNA]</scope>
    <source>
        <strain evidence="1 2">DT92</strain>
    </source>
</reference>
<name>A0ABD5XRX2_9EURY</name>
<dbReference type="Proteomes" id="UP001596368">
    <property type="component" value="Unassembled WGS sequence"/>
</dbReference>
<protein>
    <submittedName>
        <fullName evidence="1">Uncharacterized protein</fullName>
    </submittedName>
</protein>